<dbReference type="Pfam" id="PF12874">
    <property type="entry name" value="zf-met"/>
    <property type="match status" value="2"/>
</dbReference>
<dbReference type="EMBL" id="CH964214">
    <property type="protein sequence ID" value="KRF99266.1"/>
    <property type="molecule type" value="Genomic_DNA"/>
</dbReference>
<dbReference type="OrthoDB" id="30289at2759"/>
<evidence type="ECO:0000259" key="9">
    <source>
        <dbReference type="PROSITE" id="PS50157"/>
    </source>
</evidence>
<protein>
    <recommendedName>
        <fullName evidence="9">C2H2-type domain-containing protein</fullName>
    </recommendedName>
</protein>
<keyword evidence="5" id="KW-0805">Transcription regulation</keyword>
<accession>A0A0Q9X4R1</accession>
<dbReference type="PROSITE" id="PS50157">
    <property type="entry name" value="ZINC_FINGER_C2H2_2"/>
    <property type="match status" value="6"/>
</dbReference>
<feature type="region of interest" description="Disordered" evidence="8">
    <location>
        <begin position="35"/>
        <end position="56"/>
    </location>
</feature>
<feature type="domain" description="C2H2-type" evidence="9">
    <location>
        <begin position="794"/>
        <end position="821"/>
    </location>
</feature>
<feature type="domain" description="C2H2-type" evidence="9">
    <location>
        <begin position="747"/>
        <end position="775"/>
    </location>
</feature>
<dbReference type="AlphaFoldDB" id="A0A0Q9X4R1"/>
<dbReference type="KEGG" id="dwi:6646738"/>
<organism evidence="10 11">
    <name type="scientific">Drosophila willistoni</name>
    <name type="common">Fruit fly</name>
    <dbReference type="NCBI Taxonomy" id="7260"/>
    <lineage>
        <taxon>Eukaryota</taxon>
        <taxon>Metazoa</taxon>
        <taxon>Ecdysozoa</taxon>
        <taxon>Arthropoda</taxon>
        <taxon>Hexapoda</taxon>
        <taxon>Insecta</taxon>
        <taxon>Pterygota</taxon>
        <taxon>Neoptera</taxon>
        <taxon>Endopterygota</taxon>
        <taxon>Diptera</taxon>
        <taxon>Brachycera</taxon>
        <taxon>Muscomorpha</taxon>
        <taxon>Ephydroidea</taxon>
        <taxon>Drosophilidae</taxon>
        <taxon>Drosophila</taxon>
        <taxon>Sophophora</taxon>
    </lineage>
</organism>
<dbReference type="InterPro" id="IPR003604">
    <property type="entry name" value="Matrin/U1-like-C_Znf_C2H2"/>
</dbReference>
<feature type="domain" description="C2H2-type" evidence="9">
    <location>
        <begin position="619"/>
        <end position="647"/>
    </location>
</feature>
<name>A0A0Q9X4R1_DROWI</name>
<dbReference type="GO" id="GO:0003676">
    <property type="term" value="F:nucleic acid binding"/>
    <property type="evidence" value="ECO:0007669"/>
    <property type="project" value="InterPro"/>
</dbReference>
<evidence type="ECO:0000313" key="11">
    <source>
        <dbReference type="Proteomes" id="UP000007798"/>
    </source>
</evidence>
<feature type="compositionally biased region" description="Acidic residues" evidence="8">
    <location>
        <begin position="173"/>
        <end position="195"/>
    </location>
</feature>
<keyword evidence="2" id="KW-0677">Repeat</keyword>
<evidence type="ECO:0000313" key="10">
    <source>
        <dbReference type="EMBL" id="KRF99266.1"/>
    </source>
</evidence>
<keyword evidence="6" id="KW-0804">Transcription</keyword>
<dbReference type="STRING" id="7260.A0A0Q9X4R1"/>
<evidence type="ECO:0000256" key="5">
    <source>
        <dbReference type="ARBA" id="ARBA00023015"/>
    </source>
</evidence>
<keyword evidence="1" id="KW-0479">Metal-binding</keyword>
<feature type="region of interest" description="Disordered" evidence="8">
    <location>
        <begin position="163"/>
        <end position="219"/>
    </location>
</feature>
<dbReference type="InParanoid" id="A0A0Q9X4R1"/>
<dbReference type="Proteomes" id="UP000007798">
    <property type="component" value="Unassembled WGS sequence"/>
</dbReference>
<dbReference type="GO" id="GO:0008270">
    <property type="term" value="F:zinc ion binding"/>
    <property type="evidence" value="ECO:0007669"/>
    <property type="project" value="UniProtKB-KW"/>
</dbReference>
<dbReference type="Pfam" id="PF00096">
    <property type="entry name" value="zf-C2H2"/>
    <property type="match status" value="2"/>
</dbReference>
<dbReference type="InterPro" id="IPR013087">
    <property type="entry name" value="Znf_C2H2_type"/>
</dbReference>
<sequence length="976" mass="114240">MNSADLDDTHLCIKCNGKIFGLAKYIDHRKRNCSSVEKPNASSTTTNGTMTRTSPIVSRNHLDHTYDSFHFVEPEPPSNFLQKAAESHDGKSSKSLTEAYDIPYELGADVFFSSLQLQSVSTGCKTVPGGRAEIGRSKEEDWHVPRGDPLLKVLREHDDAVFKPLKFEHESPELSDEEEEDEDPDEFGEEVEEDYDIRRHSPPTVPATHTGGKWRPEHRPQLRHPHMERISPNWDEPGDETYAHPPAEYTKGKWIPGSKHLEYRENHNLTKCEQLDDSFWCNICCRKLKSRANYEQHLKSSFHLKRAETECQLAQATLGTELTLSKQFSIELQRSNKDRSQLRQRRSSRLRCNLCRYSVPRQWIGKHLISHYHYRRLQQQSPGLRQSSLQDILNHMSSIIKQSPFQCMPCRFYANTEATFLSHWQSEKHLELTIRLGGSFWCDYCQFECNSNEAMLEHFLQSTHKSVISSLNRSVPVYIAQRRHIYCSCCGMRFLYNIQLRRHFSSEHPGVTPTGSAADHYQCRFRCQFCRSIHRSRVALQRHEKYKHQFIRYYCTICRLEFESPMEARRHRSLMQHRMKTKPNKSTSQPQQNTERMFSKILEDRSPKPSGDKRCIFQKQCSDCSQTFESPQLLRQHLTQAHPSENHQCLSCGCHFQSAQALGRHTRNCRPTPTTTKQALHKINLWPCDKCSFSSQYKSDLIYHQFYHTQGETIDKNELLQCPLCSKKFRKHSLRAHLRNHTDEKIFQCPECLQKFARHHNLKNHLTSKHGQNHQRKPKYHAKNKELKINPKKYQCETCGKILTKKSSLKAHEMTHNANIERNFHCHFKECAYSGWTHENLKTHLISHSQGSYKCTKEKCIYVGKSAMHLRRHLKSHKNENTHWFSCNQCDFKARLKGHLTRHILQHSGAKPHKCPYCDFHCSTIDNLRKHIIKTGKHPGRFIYECDKCLVDQSNAIFKSNSFKEYQRHLTIHLSK</sequence>
<evidence type="ECO:0000256" key="7">
    <source>
        <dbReference type="PROSITE-ProRule" id="PRU00042"/>
    </source>
</evidence>
<keyword evidence="3 7" id="KW-0863">Zinc-finger</keyword>
<dbReference type="PROSITE" id="PS00028">
    <property type="entry name" value="ZINC_FINGER_C2H2_1"/>
    <property type="match status" value="6"/>
</dbReference>
<dbReference type="PANTHER" id="PTHR24379">
    <property type="entry name" value="KRAB AND ZINC FINGER DOMAIN-CONTAINING"/>
    <property type="match status" value="1"/>
</dbReference>
<feature type="domain" description="C2H2-type" evidence="9">
    <location>
        <begin position="885"/>
        <end position="912"/>
    </location>
</feature>
<dbReference type="InterPro" id="IPR036236">
    <property type="entry name" value="Znf_C2H2_sf"/>
</dbReference>
<gene>
    <name evidence="10" type="primary">Dwil\GK18705</name>
    <name evidence="10" type="ORF">Dwil_GK18705</name>
</gene>
<evidence type="ECO:0000256" key="3">
    <source>
        <dbReference type="ARBA" id="ARBA00022771"/>
    </source>
</evidence>
<dbReference type="SMART" id="SM00355">
    <property type="entry name" value="ZnF_C2H2"/>
    <property type="match status" value="18"/>
</dbReference>
<dbReference type="FunCoup" id="A0A0Q9X4R1">
    <property type="interactions" value="208"/>
</dbReference>
<proteinExistence type="predicted"/>
<dbReference type="SUPFAM" id="SSF57667">
    <property type="entry name" value="beta-beta-alpha zinc fingers"/>
    <property type="match status" value="4"/>
</dbReference>
<dbReference type="SMART" id="SM00451">
    <property type="entry name" value="ZnF_U1"/>
    <property type="match status" value="5"/>
</dbReference>
<dbReference type="PANTHER" id="PTHR24379:SF121">
    <property type="entry name" value="C2H2-TYPE DOMAIN-CONTAINING PROTEIN"/>
    <property type="match status" value="1"/>
</dbReference>
<feature type="domain" description="C2H2-type" evidence="9">
    <location>
        <begin position="485"/>
        <end position="513"/>
    </location>
</feature>
<feature type="compositionally biased region" description="Low complexity" evidence="8">
    <location>
        <begin position="42"/>
        <end position="54"/>
    </location>
</feature>
<evidence type="ECO:0000256" key="2">
    <source>
        <dbReference type="ARBA" id="ARBA00022737"/>
    </source>
</evidence>
<reference evidence="10 11" key="1">
    <citation type="journal article" date="2007" name="Nature">
        <title>Evolution of genes and genomes on the Drosophila phylogeny.</title>
        <authorList>
            <consortium name="Drosophila 12 Genomes Consortium"/>
            <person name="Clark A.G."/>
            <person name="Eisen M.B."/>
            <person name="Smith D.R."/>
            <person name="Bergman C.M."/>
            <person name="Oliver B."/>
            <person name="Markow T.A."/>
            <person name="Kaufman T.C."/>
            <person name="Kellis M."/>
            <person name="Gelbart W."/>
            <person name="Iyer V.N."/>
            <person name="Pollard D.A."/>
            <person name="Sackton T.B."/>
            <person name="Larracuente A.M."/>
            <person name="Singh N.D."/>
            <person name="Abad J.P."/>
            <person name="Abt D.N."/>
            <person name="Adryan B."/>
            <person name="Aguade M."/>
            <person name="Akashi H."/>
            <person name="Anderson W.W."/>
            <person name="Aquadro C.F."/>
            <person name="Ardell D.H."/>
            <person name="Arguello R."/>
            <person name="Artieri C.G."/>
            <person name="Barbash D.A."/>
            <person name="Barker D."/>
            <person name="Barsanti P."/>
            <person name="Batterham P."/>
            <person name="Batzoglou S."/>
            <person name="Begun D."/>
            <person name="Bhutkar A."/>
            <person name="Blanco E."/>
            <person name="Bosak S.A."/>
            <person name="Bradley R.K."/>
            <person name="Brand A.D."/>
            <person name="Brent M.R."/>
            <person name="Brooks A.N."/>
            <person name="Brown R.H."/>
            <person name="Butlin R.K."/>
            <person name="Caggese C."/>
            <person name="Calvi B.R."/>
            <person name="Bernardo de Carvalho A."/>
            <person name="Caspi A."/>
            <person name="Castrezana S."/>
            <person name="Celniker S.E."/>
            <person name="Chang J.L."/>
            <person name="Chapple C."/>
            <person name="Chatterji S."/>
            <person name="Chinwalla A."/>
            <person name="Civetta A."/>
            <person name="Clifton S.W."/>
            <person name="Comeron J.M."/>
            <person name="Costello J.C."/>
            <person name="Coyne J.A."/>
            <person name="Daub J."/>
            <person name="David R.G."/>
            <person name="Delcher A.L."/>
            <person name="Delehaunty K."/>
            <person name="Do C.B."/>
            <person name="Ebling H."/>
            <person name="Edwards K."/>
            <person name="Eickbush T."/>
            <person name="Evans J.D."/>
            <person name="Filipski A."/>
            <person name="Findeiss S."/>
            <person name="Freyhult E."/>
            <person name="Fulton L."/>
            <person name="Fulton R."/>
            <person name="Garcia A.C."/>
            <person name="Gardiner A."/>
            <person name="Garfield D.A."/>
            <person name="Garvin B.E."/>
            <person name="Gibson G."/>
            <person name="Gilbert D."/>
            <person name="Gnerre S."/>
            <person name="Godfrey J."/>
            <person name="Good R."/>
            <person name="Gotea V."/>
            <person name="Gravely B."/>
            <person name="Greenberg A.J."/>
            <person name="Griffiths-Jones S."/>
            <person name="Gross S."/>
            <person name="Guigo R."/>
            <person name="Gustafson E.A."/>
            <person name="Haerty W."/>
            <person name="Hahn M.W."/>
            <person name="Halligan D.L."/>
            <person name="Halpern A.L."/>
            <person name="Halter G.M."/>
            <person name="Han M.V."/>
            <person name="Heger A."/>
            <person name="Hillier L."/>
            <person name="Hinrichs A.S."/>
            <person name="Holmes I."/>
            <person name="Hoskins R.A."/>
            <person name="Hubisz M.J."/>
            <person name="Hultmark D."/>
            <person name="Huntley M.A."/>
            <person name="Jaffe D.B."/>
            <person name="Jagadeeshan S."/>
            <person name="Jeck W.R."/>
            <person name="Johnson J."/>
            <person name="Jones C.D."/>
            <person name="Jordan W.C."/>
            <person name="Karpen G.H."/>
            <person name="Kataoka E."/>
            <person name="Keightley P.D."/>
            <person name="Kheradpour P."/>
            <person name="Kirkness E.F."/>
            <person name="Koerich L.B."/>
            <person name="Kristiansen K."/>
            <person name="Kudrna D."/>
            <person name="Kulathinal R.J."/>
            <person name="Kumar S."/>
            <person name="Kwok R."/>
            <person name="Lander E."/>
            <person name="Langley C.H."/>
            <person name="Lapoint R."/>
            <person name="Lazzaro B.P."/>
            <person name="Lee S.J."/>
            <person name="Levesque L."/>
            <person name="Li R."/>
            <person name="Lin C.F."/>
            <person name="Lin M.F."/>
            <person name="Lindblad-Toh K."/>
            <person name="Llopart A."/>
            <person name="Long M."/>
            <person name="Low L."/>
            <person name="Lozovsky E."/>
            <person name="Lu J."/>
            <person name="Luo M."/>
            <person name="Machado C.A."/>
            <person name="Makalowski W."/>
            <person name="Marzo M."/>
            <person name="Matsuda M."/>
            <person name="Matzkin L."/>
            <person name="McAllister B."/>
            <person name="McBride C.S."/>
            <person name="McKernan B."/>
            <person name="McKernan K."/>
            <person name="Mendez-Lago M."/>
            <person name="Minx P."/>
            <person name="Mollenhauer M.U."/>
            <person name="Montooth K."/>
            <person name="Mount S.M."/>
            <person name="Mu X."/>
            <person name="Myers E."/>
            <person name="Negre B."/>
            <person name="Newfeld S."/>
            <person name="Nielsen R."/>
            <person name="Noor M.A."/>
            <person name="O'Grady P."/>
            <person name="Pachter L."/>
            <person name="Papaceit M."/>
            <person name="Parisi M.J."/>
            <person name="Parisi M."/>
            <person name="Parts L."/>
            <person name="Pedersen J.S."/>
            <person name="Pesole G."/>
            <person name="Phillippy A.M."/>
            <person name="Ponting C.P."/>
            <person name="Pop M."/>
            <person name="Porcelli D."/>
            <person name="Powell J.R."/>
            <person name="Prohaska S."/>
            <person name="Pruitt K."/>
            <person name="Puig M."/>
            <person name="Quesneville H."/>
            <person name="Ram K.R."/>
            <person name="Rand D."/>
            <person name="Rasmussen M.D."/>
            <person name="Reed L.K."/>
            <person name="Reenan R."/>
            <person name="Reily A."/>
            <person name="Remington K.A."/>
            <person name="Rieger T.T."/>
            <person name="Ritchie M.G."/>
            <person name="Robin C."/>
            <person name="Rogers Y.H."/>
            <person name="Rohde C."/>
            <person name="Rozas J."/>
            <person name="Rubenfield M.J."/>
            <person name="Ruiz A."/>
            <person name="Russo S."/>
            <person name="Salzberg S.L."/>
            <person name="Sanchez-Gracia A."/>
            <person name="Saranga D.J."/>
            <person name="Sato H."/>
            <person name="Schaeffer S.W."/>
            <person name="Schatz M.C."/>
            <person name="Schlenke T."/>
            <person name="Schwartz R."/>
            <person name="Segarra C."/>
            <person name="Singh R.S."/>
            <person name="Sirot L."/>
            <person name="Sirota M."/>
            <person name="Sisneros N.B."/>
            <person name="Smith C.D."/>
            <person name="Smith T.F."/>
            <person name="Spieth J."/>
            <person name="Stage D.E."/>
            <person name="Stark A."/>
            <person name="Stephan W."/>
            <person name="Strausberg R.L."/>
            <person name="Strempel S."/>
            <person name="Sturgill D."/>
            <person name="Sutton G."/>
            <person name="Sutton G.G."/>
            <person name="Tao W."/>
            <person name="Teichmann S."/>
            <person name="Tobari Y.N."/>
            <person name="Tomimura Y."/>
            <person name="Tsolas J.M."/>
            <person name="Valente V.L."/>
            <person name="Venter E."/>
            <person name="Venter J.C."/>
            <person name="Vicario S."/>
            <person name="Vieira F.G."/>
            <person name="Vilella A.J."/>
            <person name="Villasante A."/>
            <person name="Walenz B."/>
            <person name="Wang J."/>
            <person name="Wasserman M."/>
            <person name="Watts T."/>
            <person name="Wilson D."/>
            <person name="Wilson R.K."/>
            <person name="Wing R.A."/>
            <person name="Wolfner M.F."/>
            <person name="Wong A."/>
            <person name="Wong G.K."/>
            <person name="Wu C.I."/>
            <person name="Wu G."/>
            <person name="Yamamoto D."/>
            <person name="Yang H.P."/>
            <person name="Yang S.P."/>
            <person name="Yorke J.A."/>
            <person name="Yoshida K."/>
            <person name="Zdobnov E."/>
            <person name="Zhang P."/>
            <person name="Zhang Y."/>
            <person name="Zimin A.V."/>
            <person name="Baldwin J."/>
            <person name="Abdouelleil A."/>
            <person name="Abdulkadir J."/>
            <person name="Abebe A."/>
            <person name="Abera B."/>
            <person name="Abreu J."/>
            <person name="Acer S.C."/>
            <person name="Aftuck L."/>
            <person name="Alexander A."/>
            <person name="An P."/>
            <person name="Anderson E."/>
            <person name="Anderson S."/>
            <person name="Arachi H."/>
            <person name="Azer M."/>
            <person name="Bachantsang P."/>
            <person name="Barry A."/>
            <person name="Bayul T."/>
            <person name="Berlin A."/>
            <person name="Bessette D."/>
            <person name="Bloom T."/>
            <person name="Blye J."/>
            <person name="Boguslavskiy L."/>
            <person name="Bonnet C."/>
            <person name="Boukhgalter B."/>
            <person name="Bourzgui I."/>
            <person name="Brown A."/>
            <person name="Cahill P."/>
            <person name="Channer S."/>
            <person name="Cheshatsang Y."/>
            <person name="Chuda L."/>
            <person name="Citroen M."/>
            <person name="Collymore A."/>
            <person name="Cooke P."/>
            <person name="Costello M."/>
            <person name="D'Aco K."/>
            <person name="Daza R."/>
            <person name="De Haan G."/>
            <person name="DeGray S."/>
            <person name="DeMaso C."/>
            <person name="Dhargay N."/>
            <person name="Dooley K."/>
            <person name="Dooley E."/>
            <person name="Doricent M."/>
            <person name="Dorje P."/>
            <person name="Dorjee K."/>
            <person name="Dupes A."/>
            <person name="Elong R."/>
            <person name="Falk J."/>
            <person name="Farina A."/>
            <person name="Faro S."/>
            <person name="Ferguson D."/>
            <person name="Fisher S."/>
            <person name="Foley C.D."/>
            <person name="Franke A."/>
            <person name="Friedrich D."/>
            <person name="Gadbois L."/>
            <person name="Gearin G."/>
            <person name="Gearin C.R."/>
            <person name="Giannoukos G."/>
            <person name="Goode T."/>
            <person name="Graham J."/>
            <person name="Grandbois E."/>
            <person name="Grewal S."/>
            <person name="Gyaltsen K."/>
            <person name="Hafez N."/>
            <person name="Hagos B."/>
            <person name="Hall J."/>
            <person name="Henson C."/>
            <person name="Hollinger A."/>
            <person name="Honan T."/>
            <person name="Huard M.D."/>
            <person name="Hughes L."/>
            <person name="Hurhula B."/>
            <person name="Husby M.E."/>
            <person name="Kamat A."/>
            <person name="Kanga B."/>
            <person name="Kashin S."/>
            <person name="Khazanovich D."/>
            <person name="Kisner P."/>
            <person name="Lance K."/>
            <person name="Lara M."/>
            <person name="Lee W."/>
            <person name="Lennon N."/>
            <person name="Letendre F."/>
            <person name="LeVine R."/>
            <person name="Lipovsky A."/>
            <person name="Liu X."/>
            <person name="Liu J."/>
            <person name="Liu S."/>
            <person name="Lokyitsang T."/>
            <person name="Lokyitsang Y."/>
            <person name="Lubonja R."/>
            <person name="Lui A."/>
            <person name="MacDonald P."/>
            <person name="Magnisalis V."/>
            <person name="Maru K."/>
            <person name="Matthews C."/>
            <person name="McCusker W."/>
            <person name="McDonough S."/>
            <person name="Mehta T."/>
            <person name="Meldrim J."/>
            <person name="Meneus L."/>
            <person name="Mihai O."/>
            <person name="Mihalev A."/>
            <person name="Mihova T."/>
            <person name="Mittelman R."/>
            <person name="Mlenga V."/>
            <person name="Montmayeur A."/>
            <person name="Mulrain L."/>
            <person name="Navidi A."/>
            <person name="Naylor J."/>
            <person name="Negash T."/>
            <person name="Nguyen T."/>
            <person name="Nguyen N."/>
            <person name="Nicol R."/>
            <person name="Norbu C."/>
            <person name="Norbu N."/>
            <person name="Novod N."/>
            <person name="O'Neill B."/>
            <person name="Osman S."/>
            <person name="Markiewicz E."/>
            <person name="Oyono O.L."/>
            <person name="Patti C."/>
            <person name="Phunkhang P."/>
            <person name="Pierre F."/>
            <person name="Priest M."/>
            <person name="Raghuraman S."/>
            <person name="Rege F."/>
            <person name="Reyes R."/>
            <person name="Rise C."/>
            <person name="Rogov P."/>
            <person name="Ross K."/>
            <person name="Ryan E."/>
            <person name="Settipalli S."/>
            <person name="Shea T."/>
            <person name="Sherpa N."/>
            <person name="Shi L."/>
            <person name="Shih D."/>
            <person name="Sparrow T."/>
            <person name="Spaulding J."/>
            <person name="Stalker J."/>
            <person name="Stange-Thomann N."/>
            <person name="Stavropoulos S."/>
            <person name="Stone C."/>
            <person name="Strader C."/>
            <person name="Tesfaye S."/>
            <person name="Thomson T."/>
            <person name="Thoulutsang Y."/>
            <person name="Thoulutsang D."/>
            <person name="Topham K."/>
            <person name="Topping I."/>
            <person name="Tsamla T."/>
            <person name="Vassiliev H."/>
            <person name="Vo A."/>
            <person name="Wangchuk T."/>
            <person name="Wangdi T."/>
            <person name="Weiand M."/>
            <person name="Wilkinson J."/>
            <person name="Wilson A."/>
            <person name="Yadav S."/>
            <person name="Young G."/>
            <person name="Yu Q."/>
            <person name="Zembek L."/>
            <person name="Zhong D."/>
            <person name="Zimmer A."/>
            <person name="Zwirko Z."/>
            <person name="Jaffe D.B."/>
            <person name="Alvarez P."/>
            <person name="Brockman W."/>
            <person name="Butler J."/>
            <person name="Chin C."/>
            <person name="Gnerre S."/>
            <person name="Grabherr M."/>
            <person name="Kleber M."/>
            <person name="Mauceli E."/>
            <person name="MacCallum I."/>
        </authorList>
    </citation>
    <scope>NUCLEOTIDE SEQUENCE [LARGE SCALE GENOMIC DNA]</scope>
    <source>
        <strain evidence="11">Tucson 14030-0811.24</strain>
    </source>
</reference>
<feature type="compositionally biased region" description="Basic and acidic residues" evidence="8">
    <location>
        <begin position="163"/>
        <end position="172"/>
    </location>
</feature>
<evidence type="ECO:0000256" key="1">
    <source>
        <dbReference type="ARBA" id="ARBA00022723"/>
    </source>
</evidence>
<dbReference type="Gene3D" id="3.30.160.60">
    <property type="entry name" value="Classic Zinc Finger"/>
    <property type="match status" value="6"/>
</dbReference>
<feature type="domain" description="C2H2-type" evidence="9">
    <location>
        <begin position="853"/>
        <end position="882"/>
    </location>
</feature>
<evidence type="ECO:0000256" key="4">
    <source>
        <dbReference type="ARBA" id="ARBA00022833"/>
    </source>
</evidence>
<keyword evidence="4" id="KW-0862">Zinc</keyword>
<evidence type="ECO:0000256" key="6">
    <source>
        <dbReference type="ARBA" id="ARBA00023163"/>
    </source>
</evidence>
<evidence type="ECO:0000256" key="8">
    <source>
        <dbReference type="SAM" id="MobiDB-lite"/>
    </source>
</evidence>
<keyword evidence="11" id="KW-1185">Reference proteome</keyword>